<dbReference type="InterPro" id="IPR020556">
    <property type="entry name" value="Amidase_CS"/>
</dbReference>
<feature type="domain" description="Amidase" evidence="2">
    <location>
        <begin position="28"/>
        <end position="475"/>
    </location>
</feature>
<dbReference type="Gene3D" id="3.90.1300.10">
    <property type="entry name" value="Amidase signature (AS) domain"/>
    <property type="match status" value="1"/>
</dbReference>
<dbReference type="RefSeq" id="WP_382397884.1">
    <property type="nucleotide sequence ID" value="NZ_JBHTNH010000003.1"/>
</dbReference>
<evidence type="ECO:0000256" key="1">
    <source>
        <dbReference type="ARBA" id="ARBA00009199"/>
    </source>
</evidence>
<keyword evidence="3" id="KW-0378">Hydrolase</keyword>
<comment type="caution">
    <text evidence="3">The sequence shown here is derived from an EMBL/GenBank/DDBJ whole genome shotgun (WGS) entry which is preliminary data.</text>
</comment>
<dbReference type="SUPFAM" id="SSF75304">
    <property type="entry name" value="Amidase signature (AS) enzymes"/>
    <property type="match status" value="1"/>
</dbReference>
<dbReference type="EMBL" id="JBHTNH010000003">
    <property type="protein sequence ID" value="MFD1360879.1"/>
    <property type="molecule type" value="Genomic_DNA"/>
</dbReference>
<comment type="similarity">
    <text evidence="1">Belongs to the amidase family.</text>
</comment>
<dbReference type="InterPro" id="IPR023631">
    <property type="entry name" value="Amidase_dom"/>
</dbReference>
<name>A0ABW3ZRK7_9BACI</name>
<dbReference type="PANTHER" id="PTHR11895">
    <property type="entry name" value="TRANSAMIDASE"/>
    <property type="match status" value="1"/>
</dbReference>
<organism evidence="3 4">
    <name type="scientific">Lentibacillus salinarum</name>
    <dbReference type="NCBI Taxonomy" id="446820"/>
    <lineage>
        <taxon>Bacteria</taxon>
        <taxon>Bacillati</taxon>
        <taxon>Bacillota</taxon>
        <taxon>Bacilli</taxon>
        <taxon>Bacillales</taxon>
        <taxon>Bacillaceae</taxon>
        <taxon>Lentibacillus</taxon>
    </lineage>
</organism>
<evidence type="ECO:0000313" key="4">
    <source>
        <dbReference type="Proteomes" id="UP001597178"/>
    </source>
</evidence>
<dbReference type="PANTHER" id="PTHR11895:SF7">
    <property type="entry name" value="GLUTAMYL-TRNA(GLN) AMIDOTRANSFERASE SUBUNIT A, MITOCHONDRIAL"/>
    <property type="match status" value="1"/>
</dbReference>
<dbReference type="InterPro" id="IPR036928">
    <property type="entry name" value="AS_sf"/>
</dbReference>
<sequence length="496" mass="53549">MDLKTYIKLDATDIAELIKMNEMRPPEFLELAFQRLEEVNPALNAVVHDRKSRVMSEAETIDTNRPFPGVPMLLKNLSQSLAGEMLTSSAKIMKETVSQRDSHFVGKLREAGFMLMGHTNTPEFGLKNITEPELYGPTRNPWITNHSPGGSSGGAAAAIAAGVVPVAGASDGGGSIRIPASFTGLFGLKPTRGRTPVGPGVGRQWQGASIDFALSKSVRDSAALLDLLQIVQPEAAFQTPLFDGNYAEAMTEGFAKPMHIAFSTASPVGTPVSEDAREAVVKAVKWLESQGHIVEEQANDVNGIDLMRHYYIMNSGEIASVVNQLEQAIGKPVTADDLEIETWLLNEAGKSVSAAEYSASLAAWDQAAAQMAAFHRTYDFHITPATAFPAPEVGELTYSTEQQGMFRDKIKGLDKSGQQELIYEMFLPSLTYTPFTQLANLTGQPAMSVPVHKTTVGLPLGVQVMAAKGNEDMLLKLAGQMEQSDLWEGLRGIPSL</sequence>
<dbReference type="Pfam" id="PF01425">
    <property type="entry name" value="Amidase"/>
    <property type="match status" value="1"/>
</dbReference>
<keyword evidence="4" id="KW-1185">Reference proteome</keyword>
<reference evidence="4" key="1">
    <citation type="journal article" date="2019" name="Int. J. Syst. Evol. Microbiol.">
        <title>The Global Catalogue of Microorganisms (GCM) 10K type strain sequencing project: providing services to taxonomists for standard genome sequencing and annotation.</title>
        <authorList>
            <consortium name="The Broad Institute Genomics Platform"/>
            <consortium name="The Broad Institute Genome Sequencing Center for Infectious Disease"/>
            <person name="Wu L."/>
            <person name="Ma J."/>
        </authorList>
    </citation>
    <scope>NUCLEOTIDE SEQUENCE [LARGE SCALE GENOMIC DNA]</scope>
    <source>
        <strain evidence="4">CCUG 54822</strain>
    </source>
</reference>
<dbReference type="Proteomes" id="UP001597178">
    <property type="component" value="Unassembled WGS sequence"/>
</dbReference>
<protein>
    <submittedName>
        <fullName evidence="3">Amidase</fullName>
        <ecNumber evidence="3">3.5.1.4</ecNumber>
    </submittedName>
</protein>
<proteinExistence type="inferred from homology"/>
<evidence type="ECO:0000313" key="3">
    <source>
        <dbReference type="EMBL" id="MFD1360879.1"/>
    </source>
</evidence>
<dbReference type="GO" id="GO:0004040">
    <property type="term" value="F:amidase activity"/>
    <property type="evidence" value="ECO:0007669"/>
    <property type="project" value="UniProtKB-EC"/>
</dbReference>
<gene>
    <name evidence="3" type="ORF">ACFQ4A_04195</name>
</gene>
<dbReference type="InterPro" id="IPR000120">
    <property type="entry name" value="Amidase"/>
</dbReference>
<accession>A0ABW3ZRK7</accession>
<evidence type="ECO:0000259" key="2">
    <source>
        <dbReference type="Pfam" id="PF01425"/>
    </source>
</evidence>
<dbReference type="EC" id="3.5.1.4" evidence="3"/>
<dbReference type="NCBIfam" id="NF005099">
    <property type="entry name" value="PRK06529.1"/>
    <property type="match status" value="1"/>
</dbReference>
<dbReference type="PROSITE" id="PS00571">
    <property type="entry name" value="AMIDASES"/>
    <property type="match status" value="1"/>
</dbReference>